<comment type="caution">
    <text evidence="6">The sequence shown here is derived from an EMBL/GenBank/DDBJ whole genome shotgun (WGS) entry which is preliminary data.</text>
</comment>
<feature type="compositionally biased region" description="Low complexity" evidence="2">
    <location>
        <begin position="133"/>
        <end position="177"/>
    </location>
</feature>
<dbReference type="Pfam" id="PF10342">
    <property type="entry name" value="Kre9_KNH"/>
    <property type="match status" value="1"/>
</dbReference>
<dbReference type="EMBL" id="JAQQWI010000018">
    <property type="protein sequence ID" value="KAK8001141.1"/>
    <property type="molecule type" value="Genomic_DNA"/>
</dbReference>
<feature type="domain" description="Yeast cell wall synthesis Kre9/Knh1-like N-terminal" evidence="5">
    <location>
        <begin position="31"/>
        <end position="105"/>
    </location>
</feature>
<name>A0ABR1R6I1_9PEZI</name>
<gene>
    <name evidence="6" type="ORF">PG991_013363</name>
</gene>
<keyword evidence="3" id="KW-1133">Transmembrane helix</keyword>
<evidence type="ECO:0000256" key="2">
    <source>
        <dbReference type="SAM" id="MobiDB-lite"/>
    </source>
</evidence>
<feature type="chain" id="PRO_5046539344" description="Yeast cell wall synthesis Kre9/Knh1-like N-terminal domain-containing protein" evidence="4">
    <location>
        <begin position="25"/>
        <end position="338"/>
    </location>
</feature>
<keyword evidence="7" id="KW-1185">Reference proteome</keyword>
<dbReference type="InterPro" id="IPR018466">
    <property type="entry name" value="Kre9/Knh1-like_N"/>
</dbReference>
<keyword evidence="3" id="KW-0812">Transmembrane</keyword>
<proteinExistence type="predicted"/>
<feature type="signal peptide" evidence="4">
    <location>
        <begin position="1"/>
        <end position="24"/>
    </location>
</feature>
<organism evidence="6 7">
    <name type="scientific">Apiospora marii</name>
    <dbReference type="NCBI Taxonomy" id="335849"/>
    <lineage>
        <taxon>Eukaryota</taxon>
        <taxon>Fungi</taxon>
        <taxon>Dikarya</taxon>
        <taxon>Ascomycota</taxon>
        <taxon>Pezizomycotina</taxon>
        <taxon>Sordariomycetes</taxon>
        <taxon>Xylariomycetidae</taxon>
        <taxon>Amphisphaeriales</taxon>
        <taxon>Apiosporaceae</taxon>
        <taxon>Apiospora</taxon>
    </lineage>
</organism>
<feature type="transmembrane region" description="Helical" evidence="3">
    <location>
        <begin position="203"/>
        <end position="229"/>
    </location>
</feature>
<evidence type="ECO:0000256" key="3">
    <source>
        <dbReference type="SAM" id="Phobius"/>
    </source>
</evidence>
<keyword evidence="3" id="KW-0472">Membrane</keyword>
<reference evidence="6 7" key="1">
    <citation type="submission" date="2023-01" db="EMBL/GenBank/DDBJ databases">
        <title>Analysis of 21 Apiospora genomes using comparative genomics revels a genus with tremendous synthesis potential of carbohydrate active enzymes and secondary metabolites.</title>
        <authorList>
            <person name="Sorensen T."/>
        </authorList>
    </citation>
    <scope>NUCLEOTIDE SEQUENCE [LARGE SCALE GENOMIC DNA]</scope>
    <source>
        <strain evidence="6 7">CBS 20057</strain>
    </source>
</reference>
<evidence type="ECO:0000256" key="1">
    <source>
        <dbReference type="ARBA" id="ARBA00022729"/>
    </source>
</evidence>
<evidence type="ECO:0000313" key="6">
    <source>
        <dbReference type="EMBL" id="KAK8001141.1"/>
    </source>
</evidence>
<evidence type="ECO:0000313" key="7">
    <source>
        <dbReference type="Proteomes" id="UP001396898"/>
    </source>
</evidence>
<evidence type="ECO:0000256" key="4">
    <source>
        <dbReference type="SAM" id="SignalP"/>
    </source>
</evidence>
<feature type="region of interest" description="Disordered" evidence="2">
    <location>
        <begin position="133"/>
        <end position="186"/>
    </location>
</feature>
<protein>
    <recommendedName>
        <fullName evidence="5">Yeast cell wall synthesis Kre9/Knh1-like N-terminal domain-containing protein</fullName>
    </recommendedName>
</protein>
<feature type="region of interest" description="Disordered" evidence="2">
    <location>
        <begin position="235"/>
        <end position="272"/>
    </location>
</feature>
<dbReference type="Proteomes" id="UP001396898">
    <property type="component" value="Unassembled WGS sequence"/>
</dbReference>
<evidence type="ECO:0000259" key="5">
    <source>
        <dbReference type="Pfam" id="PF10342"/>
    </source>
</evidence>
<accession>A0ABR1R6I1</accession>
<sequence>MGQLVLALLLKIVFILTAIRGGSSDIVLIHPGLGEVLWMDTQYRVEWEGMGADDIPVSIKLFAKNGQVTNIASNVTIHNGAYEWNINNTIPPQDGYCMYLKNERTGQNMNDMKPFQINASKGGRQNNIALNTTSSAASSTPSDSSTITPNDQPSSSSLASQIPSSQIPSNQIPSSQNDPTSGDYLSTTSVITTSSSSSSYSSLLYSSTFMSSSTTALIAIALNVGWFVVLHRRRKREEADKEDKDSAAALKDRSSNSRRKPDDRGKAVASYSKPQLEDTGILELEAALAPAVAAVRPGSCYELEAHEKPLELRASVATWLSRRTGGRSRSWGRHASMN</sequence>
<feature type="compositionally biased region" description="Basic and acidic residues" evidence="2">
    <location>
        <begin position="236"/>
        <end position="266"/>
    </location>
</feature>
<keyword evidence="1 4" id="KW-0732">Signal</keyword>